<evidence type="ECO:0000313" key="2">
    <source>
        <dbReference type="Proteomes" id="UP000323506"/>
    </source>
</evidence>
<proteinExistence type="predicted"/>
<accession>A0A5D2CSB9</accession>
<sequence>MEREEEGCCMFNFLAHLGAGSLRNSLKVAARRGKKLLNSRFGCCSVQEKVKVCILSVPDATDM</sequence>
<protein>
    <submittedName>
        <fullName evidence="1">Uncharacterized protein</fullName>
    </submittedName>
</protein>
<dbReference type="EMBL" id="CM017705">
    <property type="protein sequence ID" value="TYG71082.1"/>
    <property type="molecule type" value="Genomic_DNA"/>
</dbReference>
<organism evidence="1 2">
    <name type="scientific">Gossypium darwinii</name>
    <name type="common">Darwin's cotton</name>
    <name type="synonym">Gossypium barbadense var. darwinii</name>
    <dbReference type="NCBI Taxonomy" id="34276"/>
    <lineage>
        <taxon>Eukaryota</taxon>
        <taxon>Viridiplantae</taxon>
        <taxon>Streptophyta</taxon>
        <taxon>Embryophyta</taxon>
        <taxon>Tracheophyta</taxon>
        <taxon>Spermatophyta</taxon>
        <taxon>Magnoliopsida</taxon>
        <taxon>eudicotyledons</taxon>
        <taxon>Gunneridae</taxon>
        <taxon>Pentapetalae</taxon>
        <taxon>rosids</taxon>
        <taxon>malvids</taxon>
        <taxon>Malvales</taxon>
        <taxon>Malvaceae</taxon>
        <taxon>Malvoideae</taxon>
        <taxon>Gossypium</taxon>
    </lineage>
</organism>
<name>A0A5D2CSB9_GOSDA</name>
<gene>
    <name evidence="1" type="ORF">ES288_D05G366200v1</name>
</gene>
<evidence type="ECO:0000313" key="1">
    <source>
        <dbReference type="EMBL" id="TYG71082.1"/>
    </source>
</evidence>
<dbReference type="AlphaFoldDB" id="A0A5D2CSB9"/>
<reference evidence="1 2" key="1">
    <citation type="submission" date="2019-06" db="EMBL/GenBank/DDBJ databases">
        <title>WGS assembly of Gossypium darwinii.</title>
        <authorList>
            <person name="Chen Z.J."/>
            <person name="Sreedasyam A."/>
            <person name="Ando A."/>
            <person name="Song Q."/>
            <person name="De L."/>
            <person name="Hulse-Kemp A."/>
            <person name="Ding M."/>
            <person name="Ye W."/>
            <person name="Kirkbride R."/>
            <person name="Jenkins J."/>
            <person name="Plott C."/>
            <person name="Lovell J."/>
            <person name="Lin Y.-M."/>
            <person name="Vaughn R."/>
            <person name="Liu B."/>
            <person name="Li W."/>
            <person name="Simpson S."/>
            <person name="Scheffler B."/>
            <person name="Saski C."/>
            <person name="Grover C."/>
            <person name="Hu G."/>
            <person name="Conover J."/>
            <person name="Carlson J."/>
            <person name="Shu S."/>
            <person name="Boston L."/>
            <person name="Williams M."/>
            <person name="Peterson D."/>
            <person name="Mcgee K."/>
            <person name="Jones D."/>
            <person name="Wendel J."/>
            <person name="Stelly D."/>
            <person name="Grimwood J."/>
            <person name="Schmutz J."/>
        </authorList>
    </citation>
    <scope>NUCLEOTIDE SEQUENCE [LARGE SCALE GENOMIC DNA]</scope>
    <source>
        <strain evidence="1">1808015.09</strain>
    </source>
</reference>
<keyword evidence="2" id="KW-1185">Reference proteome</keyword>
<dbReference type="Proteomes" id="UP000323506">
    <property type="component" value="Chromosome D05"/>
</dbReference>